<dbReference type="SMART" id="SM00219">
    <property type="entry name" value="TyrKc"/>
    <property type="match status" value="1"/>
</dbReference>
<feature type="domain" description="Protein kinase" evidence="4">
    <location>
        <begin position="41"/>
        <end position="299"/>
    </location>
</feature>
<dbReference type="GeneID" id="100370435"/>
<keyword evidence="1" id="KW-0547">Nucleotide-binding</keyword>
<dbReference type="InterPro" id="IPR020635">
    <property type="entry name" value="Tyr_kinase_cat_dom"/>
</dbReference>
<gene>
    <name evidence="6" type="primary">LOC100370435</name>
</gene>
<dbReference type="SUPFAM" id="SSF68993">
    <property type="entry name" value="FAT domain of focal adhesion kinase"/>
    <property type="match status" value="1"/>
</dbReference>
<dbReference type="SUPFAM" id="SSF56112">
    <property type="entry name" value="Protein kinase-like (PK-like)"/>
    <property type="match status" value="1"/>
</dbReference>
<dbReference type="InterPro" id="IPR005189">
    <property type="entry name" value="Focal_adhesion_kin_target_dom"/>
</dbReference>
<proteinExistence type="predicted"/>
<feature type="compositionally biased region" description="Basic and acidic residues" evidence="3">
    <location>
        <begin position="533"/>
        <end position="544"/>
    </location>
</feature>
<protein>
    <submittedName>
        <fullName evidence="6">Focal adhesion kinase 1-like</fullName>
    </submittedName>
</protein>
<evidence type="ECO:0000259" key="4">
    <source>
        <dbReference type="PROSITE" id="PS50011"/>
    </source>
</evidence>
<dbReference type="PROSITE" id="PS00109">
    <property type="entry name" value="PROTEIN_KINASE_TYR"/>
    <property type="match status" value="1"/>
</dbReference>
<dbReference type="InterPro" id="IPR008266">
    <property type="entry name" value="Tyr_kinase_AS"/>
</dbReference>
<dbReference type="CDD" id="cd05056">
    <property type="entry name" value="PTKc_FAK"/>
    <property type="match status" value="1"/>
</dbReference>
<feature type="region of interest" description="Disordered" evidence="3">
    <location>
        <begin position="320"/>
        <end position="396"/>
    </location>
</feature>
<feature type="binding site" evidence="1">
    <location>
        <position position="73"/>
    </location>
    <ligand>
        <name>ATP</name>
        <dbReference type="ChEBI" id="CHEBI:30616"/>
    </ligand>
</feature>
<dbReference type="InterPro" id="IPR017441">
    <property type="entry name" value="Protein_kinase_ATP_BS"/>
</dbReference>
<dbReference type="Gene3D" id="1.20.120.330">
    <property type="entry name" value="Nucleotidyltransferases domain 2"/>
    <property type="match status" value="1"/>
</dbReference>
<dbReference type="Gene3D" id="3.30.200.20">
    <property type="entry name" value="Phosphorylase Kinase, domain 1"/>
    <property type="match status" value="1"/>
</dbReference>
<feature type="compositionally biased region" description="Low complexity" evidence="3">
    <location>
        <begin position="339"/>
        <end position="351"/>
    </location>
</feature>
<dbReference type="PANTHER" id="PTHR46221">
    <property type="entry name" value="FERM AND PDZ DOMAIN-CONTAINING PROTEIN FAMILY MEMBER"/>
    <property type="match status" value="1"/>
</dbReference>
<sequence length="692" mass="77886">MSGMKKRGTAKQEHDDYAEIVDNDDYAMPDAKDYELQRESVSLQAIIGEGQFGDVYQGVYSDMDGKVIDVAVKTCKVISVEAYAEKFLEEAYIMKQFDHPHIIKLIGVCTEDPKWIVMELAPLGEMRTYLQNNKQDLDLATLILYCCQLSTALSYLESKKFVHRDIAARNVLVAAEDNVKLGDFGLSRWVEDQSYYKASKGKLPIKWMAPESINFRRFTTASDVWMFGVCMWEILMLGVKPFQGVKNNDVIGKIENGERLAMPPECPPTLYSVMTLCWSYEPSKRPPFQDLKNRLNEILVEEKERQEDRVRMETRRAAAFTMGVSEDPPPKPSRPGFPPTSSSPVPTFDSGGSSGGSDHYQPPPSQSHYQTPPRRHSGSRLSGGSFGRPDSPNRPLTAQELQDLEIQHKQHQVRMRELEHQMLEQQLQEQQKQSEEDSRWLAGEEKSLFKLEESKSKEIQKKMEMRRDIPNSPKHNLQGATAGTMNGGSDENSATRPLYQSYNQSMSSNAASTAPVTTSEHSYNDVNPSGTNEVEKPPRRIEPTLDIDRTNDSVFDNTTGVVKSVMEMSNNIQFTRPEDFVNLVKGVGFALKQLLTSVDTVVSELPVSKHREVEMAHKVLSSDMSELVNSMKLAQKYASTTLDFEYKRNMLKAAHVLAMDAKNLLDVVDSARLLAQVEAQAQLDLDQEGATA</sequence>
<dbReference type="InterPro" id="IPR036137">
    <property type="entry name" value="Focal_adhe_kin_target_dom_sf"/>
</dbReference>
<evidence type="ECO:0000313" key="6">
    <source>
        <dbReference type="RefSeq" id="XP_006823251.1"/>
    </source>
</evidence>
<accession>A0ABM0MTB0</accession>
<dbReference type="Pfam" id="PF03623">
    <property type="entry name" value="Focal_AT"/>
    <property type="match status" value="1"/>
</dbReference>
<evidence type="ECO:0000313" key="5">
    <source>
        <dbReference type="Proteomes" id="UP000694865"/>
    </source>
</evidence>
<dbReference type="PROSITE" id="PS50011">
    <property type="entry name" value="PROTEIN_KINASE_DOM"/>
    <property type="match status" value="1"/>
</dbReference>
<dbReference type="InterPro" id="IPR011009">
    <property type="entry name" value="Kinase-like_dom_sf"/>
</dbReference>
<reference evidence="6" key="1">
    <citation type="submission" date="2025-08" db="UniProtKB">
        <authorList>
            <consortium name="RefSeq"/>
        </authorList>
    </citation>
    <scope>IDENTIFICATION</scope>
    <source>
        <tissue evidence="6">Testes</tissue>
    </source>
</reference>
<feature type="region of interest" description="Disordered" evidence="3">
    <location>
        <begin position="469"/>
        <end position="544"/>
    </location>
</feature>
<dbReference type="InterPro" id="IPR001245">
    <property type="entry name" value="Ser-Thr/Tyr_kinase_cat_dom"/>
</dbReference>
<dbReference type="PRINTS" id="PR00109">
    <property type="entry name" value="TYRKINASE"/>
</dbReference>
<dbReference type="Proteomes" id="UP000694865">
    <property type="component" value="Unplaced"/>
</dbReference>
<dbReference type="PROSITE" id="PS00107">
    <property type="entry name" value="PROTEIN_KINASE_ATP"/>
    <property type="match status" value="1"/>
</dbReference>
<dbReference type="Pfam" id="PF07714">
    <property type="entry name" value="PK_Tyr_Ser-Thr"/>
    <property type="match status" value="1"/>
</dbReference>
<organism evidence="5 6">
    <name type="scientific">Saccoglossus kowalevskii</name>
    <name type="common">Acorn worm</name>
    <dbReference type="NCBI Taxonomy" id="10224"/>
    <lineage>
        <taxon>Eukaryota</taxon>
        <taxon>Metazoa</taxon>
        <taxon>Hemichordata</taxon>
        <taxon>Enteropneusta</taxon>
        <taxon>Harrimaniidae</taxon>
        <taxon>Saccoglossus</taxon>
    </lineage>
</organism>
<evidence type="ECO:0000256" key="3">
    <source>
        <dbReference type="SAM" id="MobiDB-lite"/>
    </source>
</evidence>
<dbReference type="RefSeq" id="XP_006823251.1">
    <property type="nucleotide sequence ID" value="XM_006823188.1"/>
</dbReference>
<keyword evidence="1" id="KW-0067">ATP-binding</keyword>
<dbReference type="Gene3D" id="1.10.510.10">
    <property type="entry name" value="Transferase(Phosphotransferase) domain 1"/>
    <property type="match status" value="1"/>
</dbReference>
<dbReference type="InterPro" id="IPR000719">
    <property type="entry name" value="Prot_kinase_dom"/>
</dbReference>
<feature type="compositionally biased region" description="Polar residues" evidence="3">
    <location>
        <begin position="473"/>
        <end position="532"/>
    </location>
</feature>
<dbReference type="PANTHER" id="PTHR46221:SF9">
    <property type="entry name" value="NON-SPECIFIC PROTEIN-TYROSINE KINASE"/>
    <property type="match status" value="1"/>
</dbReference>
<evidence type="ECO:0000256" key="1">
    <source>
        <dbReference type="PROSITE-ProRule" id="PRU10141"/>
    </source>
</evidence>
<feature type="coiled-coil region" evidence="2">
    <location>
        <begin position="401"/>
        <end position="435"/>
    </location>
</feature>
<name>A0ABM0MTB0_SACKO</name>
<evidence type="ECO:0000256" key="2">
    <source>
        <dbReference type="SAM" id="Coils"/>
    </source>
</evidence>
<keyword evidence="5" id="KW-1185">Reference proteome</keyword>
<keyword evidence="2" id="KW-0175">Coiled coil</keyword>